<sequence>MPDQSHVGRRYEANGQVVDGAGARAFAQAIAGSDEVYAASVVPPTYAAVYCLFPTLYQLFGDAEVGVSLAGLVHGEQSFTWPNPVRSGDVVDATAVIASVEDKRGMTFLGIDHEAHRQDGETVCRGHSLMIIR</sequence>
<dbReference type="CDD" id="cd03441">
    <property type="entry name" value="R_hydratase_like"/>
    <property type="match status" value="1"/>
</dbReference>
<dbReference type="AlphaFoldDB" id="A0A934KMS6"/>
<protein>
    <submittedName>
        <fullName evidence="2">MaoC family dehydratase N-terminal domain-containing protein</fullName>
    </submittedName>
</protein>
<proteinExistence type="predicted"/>
<reference evidence="2 3" key="1">
    <citation type="submission" date="2020-10" db="EMBL/GenBank/DDBJ databases">
        <title>Ca. Dormibacterota MAGs.</title>
        <authorList>
            <person name="Montgomery K."/>
        </authorList>
    </citation>
    <scope>NUCLEOTIDE SEQUENCE [LARGE SCALE GENOMIC DNA]</scope>
    <source>
        <strain evidence="2">Mitchell_Peninsula_5</strain>
    </source>
</reference>
<comment type="caution">
    <text evidence="2">The sequence shown here is derived from an EMBL/GenBank/DDBJ whole genome shotgun (WGS) entry which is preliminary data.</text>
</comment>
<accession>A0A934KMS6</accession>
<dbReference type="EMBL" id="JAEKNN010000051">
    <property type="protein sequence ID" value="MBJ7609738.1"/>
    <property type="molecule type" value="Genomic_DNA"/>
</dbReference>
<evidence type="ECO:0000313" key="3">
    <source>
        <dbReference type="Proteomes" id="UP000614410"/>
    </source>
</evidence>
<dbReference type="Gene3D" id="3.10.129.10">
    <property type="entry name" value="Hotdog Thioesterase"/>
    <property type="match status" value="1"/>
</dbReference>
<dbReference type="Proteomes" id="UP000614410">
    <property type="component" value="Unassembled WGS sequence"/>
</dbReference>
<name>A0A934KMS6_9BACT</name>
<evidence type="ECO:0000313" key="2">
    <source>
        <dbReference type="EMBL" id="MBJ7609738.1"/>
    </source>
</evidence>
<dbReference type="InterPro" id="IPR029069">
    <property type="entry name" value="HotDog_dom_sf"/>
</dbReference>
<dbReference type="SUPFAM" id="SSF54637">
    <property type="entry name" value="Thioesterase/thiol ester dehydrase-isomerase"/>
    <property type="match status" value="1"/>
</dbReference>
<dbReference type="Pfam" id="PF13452">
    <property type="entry name" value="FAS1_DH_region"/>
    <property type="match status" value="1"/>
</dbReference>
<feature type="domain" description="FAS1-like dehydratase" evidence="1">
    <location>
        <begin position="5"/>
        <end position="124"/>
    </location>
</feature>
<organism evidence="2 3">
    <name type="scientific">Candidatus Amunia macphersoniae</name>
    <dbReference type="NCBI Taxonomy" id="3127014"/>
    <lineage>
        <taxon>Bacteria</taxon>
        <taxon>Bacillati</taxon>
        <taxon>Candidatus Dormiibacterota</taxon>
        <taxon>Candidatus Dormibacteria</taxon>
        <taxon>Candidatus Aeolococcales</taxon>
        <taxon>Candidatus Aeolococcaceae</taxon>
        <taxon>Candidatus Amunia</taxon>
    </lineage>
</organism>
<dbReference type="InterPro" id="IPR039569">
    <property type="entry name" value="FAS1-like_DH_region"/>
</dbReference>
<gene>
    <name evidence="2" type="ORF">JF887_09985</name>
</gene>
<evidence type="ECO:0000259" key="1">
    <source>
        <dbReference type="Pfam" id="PF13452"/>
    </source>
</evidence>